<dbReference type="Gene3D" id="2.170.140.10">
    <property type="entry name" value="Chitin binding domain"/>
    <property type="match status" value="3"/>
</dbReference>
<dbReference type="InterPro" id="IPR002557">
    <property type="entry name" value="Chitin-bd_dom"/>
</dbReference>
<reference evidence="2" key="1">
    <citation type="journal article" date="2012" name="Nature">
        <title>The oyster genome reveals stress adaptation and complexity of shell formation.</title>
        <authorList>
            <person name="Zhang G."/>
            <person name="Fang X."/>
            <person name="Guo X."/>
            <person name="Li L."/>
            <person name="Luo R."/>
            <person name="Xu F."/>
            <person name="Yang P."/>
            <person name="Zhang L."/>
            <person name="Wang X."/>
            <person name="Qi H."/>
            <person name="Xiong Z."/>
            <person name="Que H."/>
            <person name="Xie Y."/>
            <person name="Holland P.W."/>
            <person name="Paps J."/>
            <person name="Zhu Y."/>
            <person name="Wu F."/>
            <person name="Chen Y."/>
            <person name="Wang J."/>
            <person name="Peng C."/>
            <person name="Meng J."/>
            <person name="Yang L."/>
            <person name="Liu J."/>
            <person name="Wen B."/>
            <person name="Zhang N."/>
            <person name="Huang Z."/>
            <person name="Zhu Q."/>
            <person name="Feng Y."/>
            <person name="Mount A."/>
            <person name="Hedgecock D."/>
            <person name="Xu Z."/>
            <person name="Liu Y."/>
            <person name="Domazet-Loso T."/>
            <person name="Du Y."/>
            <person name="Sun X."/>
            <person name="Zhang S."/>
            <person name="Liu B."/>
            <person name="Cheng P."/>
            <person name="Jiang X."/>
            <person name="Li J."/>
            <person name="Fan D."/>
            <person name="Wang W."/>
            <person name="Fu W."/>
            <person name="Wang T."/>
            <person name="Wang B."/>
            <person name="Zhang J."/>
            <person name="Peng Z."/>
            <person name="Li Y."/>
            <person name="Li N."/>
            <person name="Wang J."/>
            <person name="Chen M."/>
            <person name="He Y."/>
            <person name="Tan F."/>
            <person name="Song X."/>
            <person name="Zheng Q."/>
            <person name="Huang R."/>
            <person name="Yang H."/>
            <person name="Du X."/>
            <person name="Chen L."/>
            <person name="Yang M."/>
            <person name="Gaffney P.M."/>
            <person name="Wang S."/>
            <person name="Luo L."/>
            <person name="She Z."/>
            <person name="Ming Y."/>
            <person name="Huang W."/>
            <person name="Zhang S."/>
            <person name="Huang B."/>
            <person name="Zhang Y."/>
            <person name="Qu T."/>
            <person name="Ni P."/>
            <person name="Miao G."/>
            <person name="Wang J."/>
            <person name="Wang Q."/>
            <person name="Steinberg C.E."/>
            <person name="Wang H."/>
            <person name="Li N."/>
            <person name="Qian L."/>
            <person name="Zhang G."/>
            <person name="Li Y."/>
            <person name="Yang H."/>
            <person name="Liu X."/>
            <person name="Wang J."/>
            <person name="Yin Y."/>
            <person name="Wang J."/>
        </authorList>
    </citation>
    <scope>NUCLEOTIDE SEQUENCE [LARGE SCALE GENOMIC DNA]</scope>
    <source>
        <strain evidence="2">05x7-T-G4-1.051#20</strain>
    </source>
</reference>
<accession>K1R415</accession>
<organism evidence="2">
    <name type="scientific">Magallana gigas</name>
    <name type="common">Pacific oyster</name>
    <name type="synonym">Crassostrea gigas</name>
    <dbReference type="NCBI Taxonomy" id="29159"/>
    <lineage>
        <taxon>Eukaryota</taxon>
        <taxon>Metazoa</taxon>
        <taxon>Spiralia</taxon>
        <taxon>Lophotrochozoa</taxon>
        <taxon>Mollusca</taxon>
        <taxon>Bivalvia</taxon>
        <taxon>Autobranchia</taxon>
        <taxon>Pteriomorphia</taxon>
        <taxon>Ostreida</taxon>
        <taxon>Ostreoidea</taxon>
        <taxon>Ostreidae</taxon>
        <taxon>Magallana</taxon>
    </lineage>
</organism>
<dbReference type="EMBL" id="JH817550">
    <property type="protein sequence ID" value="EKC38239.1"/>
    <property type="molecule type" value="Genomic_DNA"/>
</dbReference>
<feature type="domain" description="Chitin-binding type-2" evidence="1">
    <location>
        <begin position="400"/>
        <end position="455"/>
    </location>
</feature>
<feature type="domain" description="Chitin-binding type-2" evidence="1">
    <location>
        <begin position="66"/>
        <end position="127"/>
    </location>
</feature>
<dbReference type="Pfam" id="PF01607">
    <property type="entry name" value="CBM_14"/>
    <property type="match status" value="3"/>
</dbReference>
<evidence type="ECO:0000313" key="2">
    <source>
        <dbReference type="EMBL" id="EKC38239.1"/>
    </source>
</evidence>
<dbReference type="SMART" id="SM00494">
    <property type="entry name" value="ChtBD2"/>
    <property type="match status" value="4"/>
</dbReference>
<evidence type="ECO:0000259" key="1">
    <source>
        <dbReference type="PROSITE" id="PS50940"/>
    </source>
</evidence>
<dbReference type="InParanoid" id="K1R415"/>
<feature type="domain" description="Chitin-binding type-2" evidence="1">
    <location>
        <begin position="257"/>
        <end position="312"/>
    </location>
</feature>
<name>K1R415_MAGGI</name>
<dbReference type="SUPFAM" id="SSF57625">
    <property type="entry name" value="Invertebrate chitin-binding proteins"/>
    <property type="match status" value="3"/>
</dbReference>
<proteinExistence type="predicted"/>
<dbReference type="HOGENOM" id="CLU_600280_0_0_1"/>
<dbReference type="AlphaFoldDB" id="K1R415"/>
<dbReference type="GO" id="GO:0008061">
    <property type="term" value="F:chitin binding"/>
    <property type="evidence" value="ECO:0007669"/>
    <property type="project" value="InterPro"/>
</dbReference>
<gene>
    <name evidence="2" type="ORF">CGI_10025738</name>
</gene>
<dbReference type="GO" id="GO:0005576">
    <property type="term" value="C:extracellular region"/>
    <property type="evidence" value="ECO:0007669"/>
    <property type="project" value="InterPro"/>
</dbReference>
<dbReference type="PROSITE" id="PS50940">
    <property type="entry name" value="CHIT_BIND_II"/>
    <property type="match status" value="3"/>
</dbReference>
<sequence>MVQIFNFHNFKICFKERLVGEGSCKLWFELPYKGKCTSRLDIPVSKGGLMPSCTGKNDGIYRFDHSSALENFMYYGDYFHIGRVCDAYYKCLGGTITVVKCENGTVFHMDSNTCKPGNSSLPNSCQLYCNPEKTSIDPFPVNVDECPYPLQFSEKTGRCENFTEVACGDYLETKYLNRHQGNCYYVNPSDCLNLNDGVYPHPHSKNLTLFIRCYRNRLVEEGNCPIDREWGTQTYPYKGNCTHRFAISTSDASYGLLSSCSSMQDGNYQFRTRPCDAYYRCEGGRATAVKCPEHTYYDVTSRRCSSAVACYRSYWESLFYNRHGGYCDTRNIRDCLYLPNGVHRDPRRSPSSFIRCYGNRLVEEGKCTIDSVWGTQTFIYNGTCTQRFAILASEADYGLLPSCSAKPDGNYQFRTRPCDAYYRCEGGRATAVKCPEHTLFDVTRRTCASNVACYRA</sequence>
<protein>
    <recommendedName>
        <fullName evidence="1">Chitin-binding type-2 domain-containing protein</fullName>
    </recommendedName>
</protein>
<dbReference type="InterPro" id="IPR036508">
    <property type="entry name" value="Chitin-bd_dom_sf"/>
</dbReference>